<evidence type="ECO:0000256" key="6">
    <source>
        <dbReference type="RuleBase" id="RU000489"/>
    </source>
</evidence>
<dbReference type="Pfam" id="PF00704">
    <property type="entry name" value="Glyco_hydro_18"/>
    <property type="match status" value="1"/>
</dbReference>
<dbReference type="Gene3D" id="3.20.20.80">
    <property type="entry name" value="Glycosidases"/>
    <property type="match status" value="1"/>
</dbReference>
<keyword evidence="5 6" id="KW-0326">Glycosidase</keyword>
<gene>
    <name evidence="9" type="ORF">N482_01715</name>
</gene>
<evidence type="ECO:0000313" key="9">
    <source>
        <dbReference type="EMBL" id="KZN47984.1"/>
    </source>
</evidence>
<dbReference type="CDD" id="cd02871">
    <property type="entry name" value="GH18_chitinase_D-like"/>
    <property type="match status" value="1"/>
</dbReference>
<name>A0A167CRP4_9GAMM</name>
<dbReference type="EMBL" id="AUXT01000150">
    <property type="protein sequence ID" value="KZN47984.1"/>
    <property type="molecule type" value="Genomic_DNA"/>
</dbReference>
<dbReference type="InterPro" id="IPR036573">
    <property type="entry name" value="CBM_sf_5/12"/>
</dbReference>
<dbReference type="Gene3D" id="2.60.40.10">
    <property type="entry name" value="Immunoglobulins"/>
    <property type="match status" value="4"/>
</dbReference>
<dbReference type="Proteomes" id="UP000076587">
    <property type="component" value="Unassembled WGS sequence"/>
</dbReference>
<evidence type="ECO:0000259" key="8">
    <source>
        <dbReference type="PROSITE" id="PS51910"/>
    </source>
</evidence>
<dbReference type="GO" id="GO:0008061">
    <property type="term" value="F:chitin binding"/>
    <property type="evidence" value="ECO:0007669"/>
    <property type="project" value="InterPro"/>
</dbReference>
<keyword evidence="7" id="KW-0732">Signal</keyword>
<dbReference type="GO" id="GO:0005975">
    <property type="term" value="P:carbohydrate metabolic process"/>
    <property type="evidence" value="ECO:0007669"/>
    <property type="project" value="InterPro"/>
</dbReference>
<dbReference type="CDD" id="cd12215">
    <property type="entry name" value="ChiC_BD"/>
    <property type="match status" value="1"/>
</dbReference>
<dbReference type="AlphaFoldDB" id="A0A167CRP4"/>
<feature type="signal peptide" evidence="7">
    <location>
        <begin position="1"/>
        <end position="24"/>
    </location>
</feature>
<keyword evidence="4" id="KW-0119">Carbohydrate metabolism</keyword>
<dbReference type="SUPFAM" id="SSF51055">
    <property type="entry name" value="Carbohydrate binding domain"/>
    <property type="match status" value="1"/>
</dbReference>
<accession>A0A167CRP4</accession>
<dbReference type="InterPro" id="IPR050542">
    <property type="entry name" value="Glycosyl_Hydrlase18_Chitinase"/>
</dbReference>
<evidence type="ECO:0000256" key="3">
    <source>
        <dbReference type="ARBA" id="ARBA00022801"/>
    </source>
</evidence>
<evidence type="ECO:0000256" key="7">
    <source>
        <dbReference type="SAM" id="SignalP"/>
    </source>
</evidence>
<comment type="similarity">
    <text evidence="1">Belongs to the glycosyl hydrolase 18 family. Chitinase class II subfamily.</text>
</comment>
<comment type="caution">
    <text evidence="9">The sequence shown here is derived from an EMBL/GenBank/DDBJ whole genome shotgun (WGS) entry which is preliminary data.</text>
</comment>
<dbReference type="InterPro" id="IPR011583">
    <property type="entry name" value="Chitinase_II/V-like_cat"/>
</dbReference>
<dbReference type="Gene3D" id="2.10.10.20">
    <property type="entry name" value="Carbohydrate-binding module superfamily 5/12"/>
    <property type="match status" value="1"/>
</dbReference>
<evidence type="ECO:0000256" key="2">
    <source>
        <dbReference type="ARBA" id="ARBA00012729"/>
    </source>
</evidence>
<dbReference type="InterPro" id="IPR001579">
    <property type="entry name" value="Glyco_hydro_18_chit_AS"/>
</dbReference>
<protein>
    <recommendedName>
        <fullName evidence="2">chitinase</fullName>
        <ecNumber evidence="2">3.2.1.14</ecNumber>
    </recommendedName>
</protein>
<dbReference type="SUPFAM" id="SSF51445">
    <property type="entry name" value="(Trans)glycosidases"/>
    <property type="match status" value="1"/>
</dbReference>
<evidence type="ECO:0000256" key="5">
    <source>
        <dbReference type="ARBA" id="ARBA00023295"/>
    </source>
</evidence>
<dbReference type="Pfam" id="PF17957">
    <property type="entry name" value="Big_7"/>
    <property type="match status" value="4"/>
</dbReference>
<evidence type="ECO:0000256" key="4">
    <source>
        <dbReference type="ARBA" id="ARBA00023277"/>
    </source>
</evidence>
<sequence>MKKSKLSYLLGGSAMLMSSMHLFAADCTNLAVWHQSKVYRAGDQIQHQSNAFEARWYSQNEHPQQNSGDYRVWKHLGACGGNQNPVVTLLTPTEGSIFSSNDSVVLSANANDADGTVAQVEFFVDDVSVGYDNQAPYQTNWIAQTGLHVIAAIATDNQGAVSTQSTVTVNVQDGTVNTPPTIYLLSPTNNSQFTLGDTVRIQATATDADGTITGATVFINDAQVAAFTDGTIDYNWLSDISGQIQVKVTATDNQAASSDVTSQIKVASPSQGGCAGLKFYKAGTTYQNGELISHNNRKYQCDVSGWCSSNAQWAYEPGNGQHWQDAWTDLGICAIAPEVTFNAPSANSTVLQGQSTVVSVTATDADGTISQLDIFSDQALLASFNTGSGTTNWQPTALGAVTLSASATDNEGNVTTGQIFVNVTDKPVVVDLVEPLSGTQFTVGSTINLSADAQALTGSISNVSFYSNGTLLGTDNTAPYTWSYTAATIGSQTLTAVAKDSTGNQATSAGSTISVIDKPIGKTHKLIGYWHNFVNPAGCPIPLAEISPAWDIIDIAFAENDRNSNGTVHFKPFEKDIHSSCPPIDPVQFKADMKALQAQGKVFVLSLGGAEGTITLNTDADETNFVASLTNIIQEWGFDGLDIDLESGSNLLHGSQIQARLPRAIKQIEQNMGGNMVLTMAPEHPYVHGGMIAYSGIWGAYIPVIDALRDTLDLLHVQLYNNGGLPNPYEPGSAPEGSINMMVAHAKMLIEGFDLANGTRFAPLRDDQVAIGLPSGPKSANSGQAPTANIIAALDCLTKGLSCGTIKPAFNYPKFGGVMTWSINWDKYDGYNFSKPIGDKLTQMNQGN</sequence>
<dbReference type="GO" id="GO:0008843">
    <property type="term" value="F:endochitinase activity"/>
    <property type="evidence" value="ECO:0007669"/>
    <property type="project" value="UniProtKB-EC"/>
</dbReference>
<evidence type="ECO:0000256" key="1">
    <source>
        <dbReference type="ARBA" id="ARBA00009121"/>
    </source>
</evidence>
<dbReference type="InterPro" id="IPR013783">
    <property type="entry name" value="Ig-like_fold"/>
</dbReference>
<dbReference type="GO" id="GO:0030246">
    <property type="term" value="F:carbohydrate binding"/>
    <property type="evidence" value="ECO:0007669"/>
    <property type="project" value="InterPro"/>
</dbReference>
<proteinExistence type="inferred from homology"/>
<dbReference type="InterPro" id="IPR003610">
    <property type="entry name" value="CBM5/12"/>
</dbReference>
<dbReference type="OrthoDB" id="315328at2"/>
<dbReference type="PROSITE" id="PS01095">
    <property type="entry name" value="GH18_1"/>
    <property type="match status" value="1"/>
</dbReference>
<dbReference type="InterPro" id="IPR001223">
    <property type="entry name" value="Glyco_hydro18_cat"/>
</dbReference>
<dbReference type="PANTHER" id="PTHR45708:SF49">
    <property type="entry name" value="ENDOCHITINASE"/>
    <property type="match status" value="1"/>
</dbReference>
<feature type="domain" description="GH18" evidence="8">
    <location>
        <begin position="524"/>
        <end position="848"/>
    </location>
</feature>
<dbReference type="EC" id="3.2.1.14" evidence="2"/>
<dbReference type="InterPro" id="IPR017853">
    <property type="entry name" value="GH"/>
</dbReference>
<dbReference type="SMART" id="SM00636">
    <property type="entry name" value="Glyco_18"/>
    <property type="match status" value="1"/>
</dbReference>
<dbReference type="GO" id="GO:0005576">
    <property type="term" value="C:extracellular region"/>
    <property type="evidence" value="ECO:0007669"/>
    <property type="project" value="InterPro"/>
</dbReference>
<organism evidence="9 10">
    <name type="scientific">Pseudoalteromonas luteoviolacea NCIMB 1942</name>
    <dbReference type="NCBI Taxonomy" id="1365253"/>
    <lineage>
        <taxon>Bacteria</taxon>
        <taxon>Pseudomonadati</taxon>
        <taxon>Pseudomonadota</taxon>
        <taxon>Gammaproteobacteria</taxon>
        <taxon>Alteromonadales</taxon>
        <taxon>Pseudoalteromonadaceae</taxon>
        <taxon>Pseudoalteromonas</taxon>
    </lineage>
</organism>
<feature type="chain" id="PRO_5007884846" description="chitinase" evidence="7">
    <location>
        <begin position="25"/>
        <end position="848"/>
    </location>
</feature>
<dbReference type="PROSITE" id="PS51910">
    <property type="entry name" value="GH18_2"/>
    <property type="match status" value="1"/>
</dbReference>
<dbReference type="PATRIC" id="fig|1365253.3.peg.2134"/>
<reference evidence="9 10" key="1">
    <citation type="submission" date="2013-07" db="EMBL/GenBank/DDBJ databases">
        <title>Comparative Genomic and Metabolomic Analysis of Twelve Strains of Pseudoalteromonas luteoviolacea.</title>
        <authorList>
            <person name="Vynne N.G."/>
            <person name="Mansson M."/>
            <person name="Gram L."/>
        </authorList>
    </citation>
    <scope>NUCLEOTIDE SEQUENCE [LARGE SCALE GENOMIC DNA]</scope>
    <source>
        <strain evidence="9 10">NCIMB 1942</strain>
    </source>
</reference>
<dbReference type="PANTHER" id="PTHR45708">
    <property type="entry name" value="ENDOCHITINASE"/>
    <property type="match status" value="1"/>
</dbReference>
<evidence type="ECO:0000313" key="10">
    <source>
        <dbReference type="Proteomes" id="UP000076587"/>
    </source>
</evidence>
<keyword evidence="3 6" id="KW-0378">Hydrolase</keyword>
<dbReference type="SMART" id="SM00495">
    <property type="entry name" value="ChtBD3"/>
    <property type="match status" value="2"/>
</dbReference>
<dbReference type="RefSeq" id="WP_063376856.1">
    <property type="nucleotide sequence ID" value="NZ_AUXT01000150.1"/>
</dbReference>